<evidence type="ECO:0000313" key="2">
    <source>
        <dbReference type="Proteomes" id="UP001152888"/>
    </source>
</evidence>
<sequence length="8" mass="763">MCAVGLLG</sequence>
<proteinExistence type="predicted"/>
<dbReference type="OrthoDB" id="9411774at2759"/>
<gene>
    <name evidence="1" type="ORF">ACAOBT_LOCUS26720</name>
</gene>
<accession>A0A9P0M060</accession>
<dbReference type="EMBL" id="CAKOFQ010007490">
    <property type="protein sequence ID" value="CAH2002310.1"/>
    <property type="molecule type" value="Genomic_DNA"/>
</dbReference>
<dbReference type="Proteomes" id="UP001152888">
    <property type="component" value="Unassembled WGS sequence"/>
</dbReference>
<reference evidence="1" key="1">
    <citation type="submission" date="2022-03" db="EMBL/GenBank/DDBJ databases">
        <authorList>
            <person name="Sayadi A."/>
        </authorList>
    </citation>
    <scope>NUCLEOTIDE SEQUENCE</scope>
</reference>
<comment type="caution">
    <text evidence="1">The sequence shown here is derived from an EMBL/GenBank/DDBJ whole genome shotgun (WGS) entry which is preliminary data.</text>
</comment>
<keyword evidence="2" id="KW-1185">Reference proteome</keyword>
<name>A0A9P0M060_ACAOB</name>
<evidence type="ECO:0000313" key="1">
    <source>
        <dbReference type="EMBL" id="CAH2002310.1"/>
    </source>
</evidence>
<protein>
    <submittedName>
        <fullName evidence="1">Uncharacterized protein</fullName>
    </submittedName>
</protein>
<organism evidence="1 2">
    <name type="scientific">Acanthoscelides obtectus</name>
    <name type="common">Bean weevil</name>
    <name type="synonym">Bruchus obtectus</name>
    <dbReference type="NCBI Taxonomy" id="200917"/>
    <lineage>
        <taxon>Eukaryota</taxon>
        <taxon>Metazoa</taxon>
        <taxon>Ecdysozoa</taxon>
        <taxon>Arthropoda</taxon>
        <taxon>Hexapoda</taxon>
        <taxon>Insecta</taxon>
        <taxon>Pterygota</taxon>
        <taxon>Neoptera</taxon>
        <taxon>Endopterygota</taxon>
        <taxon>Coleoptera</taxon>
        <taxon>Polyphaga</taxon>
        <taxon>Cucujiformia</taxon>
        <taxon>Chrysomeloidea</taxon>
        <taxon>Chrysomelidae</taxon>
        <taxon>Bruchinae</taxon>
        <taxon>Bruchini</taxon>
        <taxon>Acanthoscelides</taxon>
    </lineage>
</organism>